<comment type="caution">
    <text evidence="8">The sequence shown here is derived from an EMBL/GenBank/DDBJ whole genome shotgun (WGS) entry which is preliminary data.</text>
</comment>
<dbReference type="CDD" id="cd01992">
    <property type="entry name" value="TilS_N"/>
    <property type="match status" value="1"/>
</dbReference>
<reference evidence="8 9" key="1">
    <citation type="submission" date="2012-08" db="EMBL/GenBank/DDBJ databases">
        <title>Whole genome shotgun sequence of Kineosphaera limosa NBRC 100340.</title>
        <authorList>
            <person name="Yoshida I."/>
            <person name="Isaki S."/>
            <person name="Hosoyama A."/>
            <person name="Tsuchikane K."/>
            <person name="Katsumata H."/>
            <person name="Ando Y."/>
            <person name="Ohji S."/>
            <person name="Hamada M."/>
            <person name="Tamura T."/>
            <person name="Yamazoe A."/>
            <person name="Yamazaki S."/>
            <person name="Fujita N."/>
        </authorList>
    </citation>
    <scope>NUCLEOTIDE SEQUENCE [LARGE SCALE GENOMIC DNA]</scope>
    <source>
        <strain evidence="8 9">NBRC 100340</strain>
    </source>
</reference>
<feature type="domain" description="tRNA(Ile)-lysidine/2-thiocytidine synthase N-terminal" evidence="7">
    <location>
        <begin position="43"/>
        <end position="222"/>
    </location>
</feature>
<dbReference type="AlphaFoldDB" id="K6VQB6"/>
<feature type="non-terminal residue" evidence="8">
    <location>
        <position position="272"/>
    </location>
</feature>
<dbReference type="Pfam" id="PF01171">
    <property type="entry name" value="ATP_bind_3"/>
    <property type="match status" value="1"/>
</dbReference>
<comment type="catalytic activity">
    <reaction evidence="6">
        <text>cytidine(34) in tRNA(Ile2) + L-lysine + ATP = lysidine(34) in tRNA(Ile2) + AMP + diphosphate + H(+)</text>
        <dbReference type="Rhea" id="RHEA:43744"/>
        <dbReference type="Rhea" id="RHEA-COMP:10625"/>
        <dbReference type="Rhea" id="RHEA-COMP:10670"/>
        <dbReference type="ChEBI" id="CHEBI:15378"/>
        <dbReference type="ChEBI" id="CHEBI:30616"/>
        <dbReference type="ChEBI" id="CHEBI:32551"/>
        <dbReference type="ChEBI" id="CHEBI:33019"/>
        <dbReference type="ChEBI" id="CHEBI:82748"/>
        <dbReference type="ChEBI" id="CHEBI:83665"/>
        <dbReference type="ChEBI" id="CHEBI:456215"/>
        <dbReference type="EC" id="6.3.4.19"/>
    </reaction>
</comment>
<dbReference type="STRING" id="1184609.KILIM_142_00030"/>
<evidence type="ECO:0000256" key="3">
    <source>
        <dbReference type="ARBA" id="ARBA00022694"/>
    </source>
</evidence>
<evidence type="ECO:0000256" key="2">
    <source>
        <dbReference type="ARBA" id="ARBA00022598"/>
    </source>
</evidence>
<dbReference type="HAMAP" id="MF_01161">
    <property type="entry name" value="tRNA_Ile_lys_synt"/>
    <property type="match status" value="1"/>
</dbReference>
<dbReference type="InterPro" id="IPR012094">
    <property type="entry name" value="tRNA_Ile_lys_synt"/>
</dbReference>
<evidence type="ECO:0000259" key="7">
    <source>
        <dbReference type="Pfam" id="PF01171"/>
    </source>
</evidence>
<dbReference type="SUPFAM" id="SSF52402">
    <property type="entry name" value="Adenine nucleotide alpha hydrolases-like"/>
    <property type="match status" value="1"/>
</dbReference>
<keyword evidence="9" id="KW-1185">Reference proteome</keyword>
<dbReference type="InterPro" id="IPR012795">
    <property type="entry name" value="tRNA_Ile_lys_synt_N"/>
</dbReference>
<keyword evidence="5" id="KW-0067">ATP-binding</keyword>
<evidence type="ECO:0000256" key="1">
    <source>
        <dbReference type="ARBA" id="ARBA00013267"/>
    </source>
</evidence>
<dbReference type="GO" id="GO:0005524">
    <property type="term" value="F:ATP binding"/>
    <property type="evidence" value="ECO:0007669"/>
    <property type="project" value="UniProtKB-KW"/>
</dbReference>
<accession>K6VQB6</accession>
<organism evidence="8 9">
    <name type="scientific">Kineosphaera limosa NBRC 100340</name>
    <dbReference type="NCBI Taxonomy" id="1184609"/>
    <lineage>
        <taxon>Bacteria</taxon>
        <taxon>Bacillati</taxon>
        <taxon>Actinomycetota</taxon>
        <taxon>Actinomycetes</taxon>
        <taxon>Micrococcales</taxon>
        <taxon>Dermatophilaceae</taxon>
        <taxon>Kineosphaera</taxon>
    </lineage>
</organism>
<protein>
    <recommendedName>
        <fullName evidence="1">tRNA(Ile)-lysidine synthetase</fullName>
        <ecNumber evidence="1">6.3.4.19</ecNumber>
    </recommendedName>
</protein>
<dbReference type="PANTHER" id="PTHR43033:SF1">
    <property type="entry name" value="TRNA(ILE)-LYSIDINE SYNTHASE-RELATED"/>
    <property type="match status" value="1"/>
</dbReference>
<dbReference type="EC" id="6.3.4.19" evidence="1"/>
<dbReference type="EMBL" id="BAHD01000142">
    <property type="protein sequence ID" value="GAB98383.1"/>
    <property type="molecule type" value="Genomic_DNA"/>
</dbReference>
<dbReference type="OrthoDB" id="5244702at2"/>
<keyword evidence="4" id="KW-0547">Nucleotide-binding</keyword>
<dbReference type="PANTHER" id="PTHR43033">
    <property type="entry name" value="TRNA(ILE)-LYSIDINE SYNTHASE-RELATED"/>
    <property type="match status" value="1"/>
</dbReference>
<dbReference type="eggNOG" id="COG0037">
    <property type="taxonomic scope" value="Bacteria"/>
</dbReference>
<dbReference type="GO" id="GO:0008033">
    <property type="term" value="P:tRNA processing"/>
    <property type="evidence" value="ECO:0007669"/>
    <property type="project" value="UniProtKB-KW"/>
</dbReference>
<dbReference type="Proteomes" id="UP000008366">
    <property type="component" value="Unassembled WGS sequence"/>
</dbReference>
<keyword evidence="2" id="KW-0436">Ligase</keyword>
<gene>
    <name evidence="8" type="primary">tilS</name>
    <name evidence="8" type="ORF">KILIM_142_00030</name>
</gene>
<sequence>MPGPHPTVAATRVAVRATLRRLSAEHPAGHPTGHSTGQDPPLVLVACSGGADSLALAAATAFEAPRAGLRAGAIIIDHGLQAGSEHVAQAAAQACATLLLEPVLVEQVQVATAGDGWGDGPEAAARDARYRALAQAARATGAVAVLLGHTRDDQAEQVLLGLARGSGARSLAGMPARRGHLWRPLLALDRATTLAACTHQGLSAWHDPHNADERYTRVRARRLLAELEQGLGPGVAAALTRTADLLRADDEALTDLAQRLLVELPERGPWPV</sequence>
<proteinExistence type="inferred from homology"/>
<dbReference type="RefSeq" id="WP_006594915.1">
    <property type="nucleotide sequence ID" value="NZ_BAHD01000142.1"/>
</dbReference>
<dbReference type="InterPro" id="IPR014729">
    <property type="entry name" value="Rossmann-like_a/b/a_fold"/>
</dbReference>
<evidence type="ECO:0000313" key="9">
    <source>
        <dbReference type="Proteomes" id="UP000008366"/>
    </source>
</evidence>
<dbReference type="GO" id="GO:0032267">
    <property type="term" value="F:tRNA(Ile)-lysidine synthase activity"/>
    <property type="evidence" value="ECO:0007669"/>
    <property type="project" value="UniProtKB-EC"/>
</dbReference>
<dbReference type="InterPro" id="IPR011063">
    <property type="entry name" value="TilS/TtcA_N"/>
</dbReference>
<evidence type="ECO:0000256" key="6">
    <source>
        <dbReference type="ARBA" id="ARBA00048539"/>
    </source>
</evidence>
<evidence type="ECO:0000313" key="8">
    <source>
        <dbReference type="EMBL" id="GAB98383.1"/>
    </source>
</evidence>
<evidence type="ECO:0000256" key="4">
    <source>
        <dbReference type="ARBA" id="ARBA00022741"/>
    </source>
</evidence>
<dbReference type="Gene3D" id="3.40.50.620">
    <property type="entry name" value="HUPs"/>
    <property type="match status" value="1"/>
</dbReference>
<name>K6VQB6_9MICO</name>
<evidence type="ECO:0000256" key="5">
    <source>
        <dbReference type="ARBA" id="ARBA00022840"/>
    </source>
</evidence>
<dbReference type="NCBIfam" id="TIGR02432">
    <property type="entry name" value="lysidine_TilS_N"/>
    <property type="match status" value="1"/>
</dbReference>
<keyword evidence="3" id="KW-0819">tRNA processing</keyword>